<dbReference type="Proteomes" id="UP001652680">
    <property type="component" value="Unassembled WGS sequence"/>
</dbReference>
<reference evidence="3" key="2">
    <citation type="submission" date="2025-05" db="UniProtKB">
        <authorList>
            <consortium name="EnsemblMetazoa"/>
        </authorList>
    </citation>
    <scope>IDENTIFICATION</scope>
</reference>
<evidence type="ECO:0000259" key="2">
    <source>
        <dbReference type="Pfam" id="PF05699"/>
    </source>
</evidence>
<evidence type="ECO:0000313" key="4">
    <source>
        <dbReference type="Proteomes" id="UP001652680"/>
    </source>
</evidence>
<feature type="domain" description="HAT C-terminal dimerisation" evidence="2">
    <location>
        <begin position="62"/>
        <end position="138"/>
    </location>
</feature>
<dbReference type="InterPro" id="IPR008906">
    <property type="entry name" value="HATC_C_dom"/>
</dbReference>
<dbReference type="EnsemblMetazoa" id="XM_044460439.1">
    <property type="protein sequence ID" value="XP_044316374.1"/>
    <property type="gene ID" value="LOC123037825"/>
</dbReference>
<dbReference type="Pfam" id="PF05699">
    <property type="entry name" value="Dimer_Tnp_hAT"/>
    <property type="match status" value="1"/>
</dbReference>
<proteinExistence type="predicted"/>
<keyword evidence="4" id="KW-1185">Reference proteome</keyword>
<reference evidence="4" key="1">
    <citation type="journal article" date="2021" name="Elife">
        <title>Highly contiguous assemblies of 101 drosophilid genomes.</title>
        <authorList>
            <person name="Kim B.Y."/>
            <person name="Wang J.R."/>
            <person name="Miller D.E."/>
            <person name="Barmina O."/>
            <person name="Delaney E."/>
            <person name="Thompson A."/>
            <person name="Comeault A.A."/>
            <person name="Peede D."/>
            <person name="D'Agostino E.R."/>
            <person name="Pelaez J."/>
            <person name="Aguilar J.M."/>
            <person name="Haji D."/>
            <person name="Matsunaga T."/>
            <person name="Armstrong E.E."/>
            <person name="Zych M."/>
            <person name="Ogawa Y."/>
            <person name="Stamenkovic-Radak M."/>
            <person name="Jelic M."/>
            <person name="Veselinovic M.S."/>
            <person name="Tanaskovic M."/>
            <person name="Eric P."/>
            <person name="Gao J.J."/>
            <person name="Katoh T.K."/>
            <person name="Toda M.J."/>
            <person name="Watabe H."/>
            <person name="Watada M."/>
            <person name="Davis J.S."/>
            <person name="Moyle L.C."/>
            <person name="Manoli G."/>
            <person name="Bertolini E."/>
            <person name="Kostal V."/>
            <person name="Hawley R.S."/>
            <person name="Takahashi A."/>
            <person name="Jones C.D."/>
            <person name="Price D.K."/>
            <person name="Whiteman N."/>
            <person name="Kopp A."/>
            <person name="Matute D.R."/>
            <person name="Petrov D.A."/>
        </authorList>
    </citation>
    <scope>NUCLEOTIDE SEQUENCE [LARGE SCALE GENOMIC DNA]</scope>
</reference>
<dbReference type="RefSeq" id="XP_044316374.1">
    <property type="nucleotide sequence ID" value="XM_044460439.1"/>
</dbReference>
<dbReference type="PANTHER" id="PTHR47611:SF3">
    <property type="entry name" value="HAT C-TERMINAL DIMERISATION DOMAIN-CONTAINING PROTEIN"/>
    <property type="match status" value="1"/>
</dbReference>
<dbReference type="InterPro" id="IPR012337">
    <property type="entry name" value="RNaseH-like_sf"/>
</dbReference>
<accession>A0ABM5JC23</accession>
<evidence type="ECO:0000256" key="1">
    <source>
        <dbReference type="SAM" id="MobiDB-lite"/>
    </source>
</evidence>
<dbReference type="PANTHER" id="PTHR47611">
    <property type="entry name" value="HAT DIMERISATION DOMAIN, C-TERMINAL"/>
    <property type="match status" value="1"/>
</dbReference>
<dbReference type="SUPFAM" id="SSF53098">
    <property type="entry name" value="Ribonuclease H-like"/>
    <property type="match status" value="1"/>
</dbReference>
<dbReference type="GeneID" id="123037825"/>
<name>A0ABM5JC23_DRORH</name>
<protein>
    <recommendedName>
        <fullName evidence="2">HAT C-terminal dimerisation domain-containing protein</fullName>
    </recommendedName>
</protein>
<sequence>MDKFLKRKNELAALENVGSKPLPAPPILPEEDSSPTDPLFRFLKSKNAARALNEKVDSTKSLNHYLSQSHKVQDPLEFWKNCAEDTIGLQTLAKRYLTIPATSTESERMFSKAAEVISTKRTLLKPENVNRLLFLNKNVDL</sequence>
<evidence type="ECO:0000313" key="3">
    <source>
        <dbReference type="EnsemblMetazoa" id="XP_044316374.1"/>
    </source>
</evidence>
<feature type="region of interest" description="Disordered" evidence="1">
    <location>
        <begin position="16"/>
        <end position="36"/>
    </location>
</feature>
<organism evidence="3 4">
    <name type="scientific">Drosophila rhopaloa</name>
    <name type="common">Fruit fly</name>
    <dbReference type="NCBI Taxonomy" id="1041015"/>
    <lineage>
        <taxon>Eukaryota</taxon>
        <taxon>Metazoa</taxon>
        <taxon>Ecdysozoa</taxon>
        <taxon>Arthropoda</taxon>
        <taxon>Hexapoda</taxon>
        <taxon>Insecta</taxon>
        <taxon>Pterygota</taxon>
        <taxon>Neoptera</taxon>
        <taxon>Endopterygota</taxon>
        <taxon>Diptera</taxon>
        <taxon>Brachycera</taxon>
        <taxon>Muscomorpha</taxon>
        <taxon>Ephydroidea</taxon>
        <taxon>Drosophilidae</taxon>
        <taxon>Drosophila</taxon>
        <taxon>Sophophora</taxon>
    </lineage>
</organism>